<feature type="transmembrane region" description="Helical" evidence="1">
    <location>
        <begin position="135"/>
        <end position="153"/>
    </location>
</feature>
<name>A0ABX7VT24_9BACI</name>
<keyword evidence="3" id="KW-1185">Reference proteome</keyword>
<evidence type="ECO:0000256" key="1">
    <source>
        <dbReference type="SAM" id="Phobius"/>
    </source>
</evidence>
<keyword evidence="1" id="KW-0812">Transmembrane</keyword>
<accession>A0ABX7VT24</accession>
<organism evidence="2 3">
    <name type="scientific">Sediminibacillus dalangtanensis</name>
    <dbReference type="NCBI Taxonomy" id="2729421"/>
    <lineage>
        <taxon>Bacteria</taxon>
        <taxon>Bacillati</taxon>
        <taxon>Bacillota</taxon>
        <taxon>Bacilli</taxon>
        <taxon>Bacillales</taxon>
        <taxon>Bacillaceae</taxon>
        <taxon>Sediminibacillus</taxon>
    </lineage>
</organism>
<protein>
    <recommendedName>
        <fullName evidence="4">FtsW/RodA/SpoVE family cell cycle protein</fullName>
    </recommendedName>
</protein>
<evidence type="ECO:0000313" key="3">
    <source>
        <dbReference type="Proteomes" id="UP000665043"/>
    </source>
</evidence>
<reference evidence="2 3" key="1">
    <citation type="submission" date="2019-12" db="EMBL/GenBank/DDBJ databases">
        <title>The whole genome sequencing of a strain isolated from a Mars analog, Dalangtan Playa.</title>
        <authorList>
            <person name="Huang T."/>
        </authorList>
    </citation>
    <scope>NUCLEOTIDE SEQUENCE [LARGE SCALE GENOMIC DNA]</scope>
    <source>
        <strain evidence="2 3">DP4-553-S</strain>
    </source>
</reference>
<dbReference type="Proteomes" id="UP000665043">
    <property type="component" value="Chromosome"/>
</dbReference>
<evidence type="ECO:0000313" key="2">
    <source>
        <dbReference type="EMBL" id="QTM98760.1"/>
    </source>
</evidence>
<proteinExistence type="predicted"/>
<dbReference type="NCBIfam" id="NF038403">
    <property type="entry name" value="perm_prefix_1"/>
    <property type="match status" value="1"/>
</dbReference>
<feature type="transmembrane region" description="Helical" evidence="1">
    <location>
        <begin position="76"/>
        <end position="97"/>
    </location>
</feature>
<dbReference type="InterPro" id="IPR047928">
    <property type="entry name" value="Perm_prefix_1"/>
</dbReference>
<keyword evidence="1" id="KW-1133">Transmembrane helix</keyword>
<sequence>MNNNRKRFLETVVKEIRSPSVRKMIVTELDHHIDKEKQRFITSGMSEEDAEEKAVAQMGNPVPLGKELKKLHRPRVDWWIAGLLMMALCFGFLPLLAMDENLGFVPHKIIYTIVGVVITGGLMLVDYSKIVKFRWASYLGGLFLLVFLILFPTA</sequence>
<feature type="transmembrane region" description="Helical" evidence="1">
    <location>
        <begin position="109"/>
        <end position="128"/>
    </location>
</feature>
<keyword evidence="1" id="KW-0472">Membrane</keyword>
<dbReference type="RefSeq" id="WP_209367699.1">
    <property type="nucleotide sequence ID" value="NZ_CP046956.1"/>
</dbReference>
<gene>
    <name evidence="2" type="ORF">ERJ70_05290</name>
</gene>
<evidence type="ECO:0008006" key="4">
    <source>
        <dbReference type="Google" id="ProtNLM"/>
    </source>
</evidence>
<dbReference type="EMBL" id="CP046956">
    <property type="protein sequence ID" value="QTM98760.1"/>
    <property type="molecule type" value="Genomic_DNA"/>
</dbReference>